<dbReference type="Proteomes" id="UP000269097">
    <property type="component" value="Chromosome"/>
</dbReference>
<proteinExistence type="predicted"/>
<name>A0A3G3JXW6_9BACL</name>
<dbReference type="InterPro" id="IPR013096">
    <property type="entry name" value="Cupin_2"/>
</dbReference>
<evidence type="ECO:0000313" key="3">
    <source>
        <dbReference type="Proteomes" id="UP000269097"/>
    </source>
</evidence>
<evidence type="ECO:0000313" key="2">
    <source>
        <dbReference type="EMBL" id="AYQ72359.1"/>
    </source>
</evidence>
<reference evidence="2 3" key="1">
    <citation type="submission" date="2018-10" db="EMBL/GenBank/DDBJ databases">
        <title>Genome Sequence of Cohnella sp.</title>
        <authorList>
            <person name="Srinivasan S."/>
            <person name="Kim M.K."/>
        </authorList>
    </citation>
    <scope>NUCLEOTIDE SEQUENCE [LARGE SCALE GENOMIC DNA]</scope>
    <source>
        <strain evidence="2 3">18JY8-7</strain>
    </source>
</reference>
<dbReference type="Gene3D" id="2.60.120.10">
    <property type="entry name" value="Jelly Rolls"/>
    <property type="match status" value="1"/>
</dbReference>
<dbReference type="InterPro" id="IPR014710">
    <property type="entry name" value="RmlC-like_jellyroll"/>
</dbReference>
<dbReference type="AlphaFoldDB" id="A0A3G3JXW6"/>
<organism evidence="2 3">
    <name type="scientific">Cohnella candidum</name>
    <dbReference type="NCBI Taxonomy" id="2674991"/>
    <lineage>
        <taxon>Bacteria</taxon>
        <taxon>Bacillati</taxon>
        <taxon>Bacillota</taxon>
        <taxon>Bacilli</taxon>
        <taxon>Bacillales</taxon>
        <taxon>Paenibacillaceae</taxon>
        <taxon>Cohnella</taxon>
    </lineage>
</organism>
<dbReference type="RefSeq" id="WP_123040419.1">
    <property type="nucleotide sequence ID" value="NZ_CP033433.1"/>
</dbReference>
<dbReference type="SUPFAM" id="SSF51182">
    <property type="entry name" value="RmlC-like cupins"/>
    <property type="match status" value="1"/>
</dbReference>
<feature type="domain" description="Cupin type-2" evidence="1">
    <location>
        <begin position="31"/>
        <end position="89"/>
    </location>
</feature>
<dbReference type="EMBL" id="CP033433">
    <property type="protein sequence ID" value="AYQ72359.1"/>
    <property type="molecule type" value="Genomic_DNA"/>
</dbReference>
<protein>
    <submittedName>
        <fullName evidence="2">Cupin domain-containing protein</fullName>
    </submittedName>
</protein>
<dbReference type="PANTHER" id="PTHR40112">
    <property type="entry name" value="H2HPP ISOMERASE"/>
    <property type="match status" value="1"/>
</dbReference>
<evidence type="ECO:0000259" key="1">
    <source>
        <dbReference type="Pfam" id="PF07883"/>
    </source>
</evidence>
<dbReference type="InterPro" id="IPR025499">
    <property type="entry name" value="KdgF"/>
</dbReference>
<dbReference type="InterPro" id="IPR052535">
    <property type="entry name" value="Bacilysin_H2HPP_isomerase"/>
</dbReference>
<gene>
    <name evidence="2" type="ORF">EAV92_07105</name>
</gene>
<keyword evidence="3" id="KW-1185">Reference proteome</keyword>
<dbReference type="PIRSF" id="PIRSF029883">
    <property type="entry name" value="KdgF"/>
    <property type="match status" value="1"/>
</dbReference>
<dbReference type="Pfam" id="PF07883">
    <property type="entry name" value="Cupin_2"/>
    <property type="match status" value="1"/>
</dbReference>
<sequence>MKAYGEWQQAGEGIRRRIHAPGKGIMSMTIDFRTGAIGAAHSHPHEQITHVIDGRLRLTVEGEAFEIGAGEQLYVPGGAVHSVEALADTLVLEIFTPLREDLLATVRER</sequence>
<dbReference type="PANTHER" id="PTHR40112:SF1">
    <property type="entry name" value="H2HPP ISOMERASE"/>
    <property type="match status" value="1"/>
</dbReference>
<dbReference type="KEGG" id="coh:EAV92_07105"/>
<dbReference type="CDD" id="cd02238">
    <property type="entry name" value="cupin_KdgF"/>
    <property type="match status" value="1"/>
</dbReference>
<dbReference type="InterPro" id="IPR011051">
    <property type="entry name" value="RmlC_Cupin_sf"/>
</dbReference>
<accession>A0A3G3JXW6</accession>